<name>S3L322_TREMA</name>
<keyword evidence="2" id="KW-1185">Reference proteome</keyword>
<reference evidence="1 2" key="1">
    <citation type="submission" date="2013-04" db="EMBL/GenBank/DDBJ databases">
        <title>The Genome Sequence of Treponema maltophilum ATCC 51939.</title>
        <authorList>
            <consortium name="The Broad Institute Genomics Platform"/>
            <person name="Earl A."/>
            <person name="Ward D."/>
            <person name="Feldgarden M."/>
            <person name="Gevers D."/>
            <person name="Leonetti C."/>
            <person name="Blanton J.M."/>
            <person name="Dewhirst F.E."/>
            <person name="Izard J."/>
            <person name="Walker B."/>
            <person name="Young S."/>
            <person name="Zeng Q."/>
            <person name="Gargeya S."/>
            <person name="Fitzgerald M."/>
            <person name="Haas B."/>
            <person name="Abouelleil A."/>
            <person name="Allen A.W."/>
            <person name="Alvarado L."/>
            <person name="Arachchi H.M."/>
            <person name="Berlin A.M."/>
            <person name="Chapman S.B."/>
            <person name="Gainer-Dewar J."/>
            <person name="Goldberg J."/>
            <person name="Griggs A."/>
            <person name="Gujja S."/>
            <person name="Hansen M."/>
            <person name="Howarth C."/>
            <person name="Imamovic A."/>
            <person name="Ireland A."/>
            <person name="Larimer J."/>
            <person name="McCowan C."/>
            <person name="Murphy C."/>
            <person name="Pearson M."/>
            <person name="Poon T.W."/>
            <person name="Priest M."/>
            <person name="Roberts A."/>
            <person name="Saif S."/>
            <person name="Shea T."/>
            <person name="Sisk P."/>
            <person name="Sykes S."/>
            <person name="Wortman J."/>
            <person name="Nusbaum C."/>
            <person name="Birren B."/>
        </authorList>
    </citation>
    <scope>NUCLEOTIDE SEQUENCE [LARGE SCALE GENOMIC DNA]</scope>
    <source>
        <strain evidence="1 2">ATCC 51939</strain>
    </source>
</reference>
<dbReference type="PATRIC" id="fig|1125699.3.peg.1519"/>
<dbReference type="OrthoDB" id="357854at2"/>
<proteinExistence type="predicted"/>
<dbReference type="EMBL" id="ATFF01000006">
    <property type="protein sequence ID" value="EPF31164.1"/>
    <property type="molecule type" value="Genomic_DNA"/>
</dbReference>
<organism evidence="1 2">
    <name type="scientific">Treponema maltophilum ATCC 51939</name>
    <dbReference type="NCBI Taxonomy" id="1125699"/>
    <lineage>
        <taxon>Bacteria</taxon>
        <taxon>Pseudomonadati</taxon>
        <taxon>Spirochaetota</taxon>
        <taxon>Spirochaetia</taxon>
        <taxon>Spirochaetales</taxon>
        <taxon>Treponemataceae</taxon>
        <taxon>Treponema</taxon>
    </lineage>
</organism>
<sequence length="62" mass="6944">MSLNIHKDDLLRQGSLIGEKIGFEKGAYQSKLETAKLMKAENCKVSFIQKMTGLSKQEVESI</sequence>
<dbReference type="AlphaFoldDB" id="S3L322"/>
<comment type="caution">
    <text evidence="1">The sequence shown here is derived from an EMBL/GenBank/DDBJ whole genome shotgun (WGS) entry which is preliminary data.</text>
</comment>
<accession>S3L322</accession>
<dbReference type="HOGENOM" id="CLU_2902980_0_0_12"/>
<dbReference type="Proteomes" id="UP000014541">
    <property type="component" value="Unassembled WGS sequence"/>
</dbReference>
<dbReference type="STRING" id="1125699.HMPREF9194_01505"/>
<dbReference type="RefSeq" id="WP_016525775.1">
    <property type="nucleotide sequence ID" value="NZ_KE332518.1"/>
</dbReference>
<protein>
    <submittedName>
        <fullName evidence="1">Uncharacterized protein</fullName>
    </submittedName>
</protein>
<gene>
    <name evidence="1" type="ORF">HMPREF9194_01505</name>
</gene>
<evidence type="ECO:0000313" key="2">
    <source>
        <dbReference type="Proteomes" id="UP000014541"/>
    </source>
</evidence>
<evidence type="ECO:0000313" key="1">
    <source>
        <dbReference type="EMBL" id="EPF31164.1"/>
    </source>
</evidence>